<sequence length="46" mass="4920">MVWDLLLSDCDCFVSALVVLEASKGGEVAAAQRLDATRVAGVARRR</sequence>
<comment type="caution">
    <text evidence="1">The sequence shown here is derived from an EMBL/GenBank/DDBJ whole genome shotgun (WGS) entry which is preliminary data.</text>
</comment>
<evidence type="ECO:0000313" key="1">
    <source>
        <dbReference type="EMBL" id="MBK7956218.1"/>
    </source>
</evidence>
<dbReference type="AlphaFoldDB" id="A0A935W6P2"/>
<organism evidence="1 2">
    <name type="scientific">Candidatus Accumulibacter affinis</name>
    <dbReference type="NCBI Taxonomy" id="2954384"/>
    <lineage>
        <taxon>Bacteria</taxon>
        <taxon>Pseudomonadati</taxon>
        <taxon>Pseudomonadota</taxon>
        <taxon>Betaproteobacteria</taxon>
        <taxon>Candidatus Accumulibacter</taxon>
    </lineage>
</organism>
<reference evidence="1 2" key="1">
    <citation type="submission" date="2020-10" db="EMBL/GenBank/DDBJ databases">
        <title>Connecting structure to function with the recovery of over 1000 high-quality activated sludge metagenome-assembled genomes encoding full-length rRNA genes using long-read sequencing.</title>
        <authorList>
            <person name="Singleton C.M."/>
            <person name="Petriglieri F."/>
            <person name="Kristensen J.M."/>
            <person name="Kirkegaard R.H."/>
            <person name="Michaelsen T.Y."/>
            <person name="Andersen M.H."/>
            <person name="Karst S.M."/>
            <person name="Dueholm M.S."/>
            <person name="Nielsen P.H."/>
            <person name="Albertsen M."/>
        </authorList>
    </citation>
    <scope>NUCLEOTIDE SEQUENCE [LARGE SCALE GENOMIC DNA]</scope>
    <source>
        <strain evidence="1">Fred_18-Q3-R57-64_BAT3C.720</strain>
    </source>
</reference>
<gene>
    <name evidence="1" type="ORF">IPK02_20995</name>
</gene>
<evidence type="ECO:0000313" key="2">
    <source>
        <dbReference type="Proteomes" id="UP000706151"/>
    </source>
</evidence>
<dbReference type="EMBL" id="JADJOT010000012">
    <property type="protein sequence ID" value="MBK7956218.1"/>
    <property type="molecule type" value="Genomic_DNA"/>
</dbReference>
<protein>
    <submittedName>
        <fullName evidence="1">Uncharacterized protein</fullName>
    </submittedName>
</protein>
<dbReference type="Proteomes" id="UP000706151">
    <property type="component" value="Unassembled WGS sequence"/>
</dbReference>
<accession>A0A935W6P2</accession>
<name>A0A935W6P2_9PROT</name>
<proteinExistence type="predicted"/>